<reference evidence="1 2" key="1">
    <citation type="submission" date="2024-07" db="EMBL/GenBank/DDBJ databases">
        <title>Section-level genome sequencing and comparative genomics of Aspergillus sections Usti and Cavernicolus.</title>
        <authorList>
            <consortium name="Lawrence Berkeley National Laboratory"/>
            <person name="Nybo J.L."/>
            <person name="Vesth T.C."/>
            <person name="Theobald S."/>
            <person name="Frisvad J.C."/>
            <person name="Larsen T.O."/>
            <person name="Kjaerboelling I."/>
            <person name="Rothschild-Mancinelli K."/>
            <person name="Lyhne E.K."/>
            <person name="Kogle M.E."/>
            <person name="Barry K."/>
            <person name="Clum A."/>
            <person name="Na H."/>
            <person name="Ledsgaard L."/>
            <person name="Lin J."/>
            <person name="Lipzen A."/>
            <person name="Kuo A."/>
            <person name="Riley R."/>
            <person name="Mondo S."/>
            <person name="Labutti K."/>
            <person name="Haridas S."/>
            <person name="Pangalinan J."/>
            <person name="Salamov A.A."/>
            <person name="Simmons B.A."/>
            <person name="Magnuson J.K."/>
            <person name="Chen J."/>
            <person name="Drula E."/>
            <person name="Henrissat B."/>
            <person name="Wiebenga A."/>
            <person name="Lubbers R.J."/>
            <person name="Gomes A.C."/>
            <person name="Makela M.R."/>
            <person name="Stajich J."/>
            <person name="Grigoriev I.V."/>
            <person name="Mortensen U.H."/>
            <person name="De Vries R.P."/>
            <person name="Baker S.E."/>
            <person name="Andersen M.R."/>
        </authorList>
    </citation>
    <scope>NUCLEOTIDE SEQUENCE [LARGE SCALE GENOMIC DNA]</scope>
    <source>
        <strain evidence="1 2">CBS 209.92</strain>
    </source>
</reference>
<evidence type="ECO:0000313" key="1">
    <source>
        <dbReference type="EMBL" id="KAL2796053.1"/>
    </source>
</evidence>
<protein>
    <submittedName>
        <fullName evidence="1">Uncharacterized protein</fullName>
    </submittedName>
</protein>
<accession>A0ABR4GAK3</accession>
<organism evidence="1 2">
    <name type="scientific">Aspergillus keveii</name>
    <dbReference type="NCBI Taxonomy" id="714993"/>
    <lineage>
        <taxon>Eukaryota</taxon>
        <taxon>Fungi</taxon>
        <taxon>Dikarya</taxon>
        <taxon>Ascomycota</taxon>
        <taxon>Pezizomycotina</taxon>
        <taxon>Eurotiomycetes</taxon>
        <taxon>Eurotiomycetidae</taxon>
        <taxon>Eurotiales</taxon>
        <taxon>Aspergillaceae</taxon>
        <taxon>Aspergillus</taxon>
        <taxon>Aspergillus subgen. Nidulantes</taxon>
    </lineage>
</organism>
<dbReference type="EMBL" id="JBFTWV010000029">
    <property type="protein sequence ID" value="KAL2796053.1"/>
    <property type="molecule type" value="Genomic_DNA"/>
</dbReference>
<comment type="caution">
    <text evidence="1">The sequence shown here is derived from an EMBL/GenBank/DDBJ whole genome shotgun (WGS) entry which is preliminary data.</text>
</comment>
<sequence length="149" mass="16166">MRHLTSRLISFVYPSRTRVVNNCLTNAPIIRSWAFLAAWLMPEPRGAANHRQLIIGQGSDLPHQDRLSLISVSPAGGNLQALVTPSRRGDDSTRSPAYLHSSLLSSDPYSYYCAASLPSSLSYSPSPSFILDTVFQPSGIPLSLPLSAV</sequence>
<gene>
    <name evidence="1" type="ORF">BJX66DRAFT_144469</name>
</gene>
<name>A0ABR4GAK3_9EURO</name>
<evidence type="ECO:0000313" key="2">
    <source>
        <dbReference type="Proteomes" id="UP001610563"/>
    </source>
</evidence>
<proteinExistence type="predicted"/>
<dbReference type="Proteomes" id="UP001610563">
    <property type="component" value="Unassembled WGS sequence"/>
</dbReference>
<keyword evidence="2" id="KW-1185">Reference proteome</keyword>